<evidence type="ECO:0008006" key="3">
    <source>
        <dbReference type="Google" id="ProtNLM"/>
    </source>
</evidence>
<name>A0AAV4HDC7_9GAST</name>
<reference evidence="1 2" key="1">
    <citation type="journal article" date="2021" name="Elife">
        <title>Chloroplast acquisition without the gene transfer in kleptoplastic sea slugs, Plakobranchus ocellatus.</title>
        <authorList>
            <person name="Maeda T."/>
            <person name="Takahashi S."/>
            <person name="Yoshida T."/>
            <person name="Shimamura S."/>
            <person name="Takaki Y."/>
            <person name="Nagai Y."/>
            <person name="Toyoda A."/>
            <person name="Suzuki Y."/>
            <person name="Arimoto A."/>
            <person name="Ishii H."/>
            <person name="Satoh N."/>
            <person name="Nishiyama T."/>
            <person name="Hasebe M."/>
            <person name="Maruyama T."/>
            <person name="Minagawa J."/>
            <person name="Obokata J."/>
            <person name="Shigenobu S."/>
        </authorList>
    </citation>
    <scope>NUCLEOTIDE SEQUENCE [LARGE SCALE GENOMIC DNA]</scope>
</reference>
<sequence length="92" mass="9645">MSVRMNLCPASLGGLIGPTMSMAALLNGVSTRGPSLRVLSARYLSSPSVTHVTRSAVSCHVAIYPRPVEVAKVCVLRSPDPKMCSSQGIVGY</sequence>
<dbReference type="EMBL" id="BMAT01005576">
    <property type="protein sequence ID" value="GFR96177.1"/>
    <property type="molecule type" value="Genomic_DNA"/>
</dbReference>
<evidence type="ECO:0000313" key="2">
    <source>
        <dbReference type="Proteomes" id="UP000762676"/>
    </source>
</evidence>
<dbReference type="AlphaFoldDB" id="A0AAV4HDC7"/>
<protein>
    <recommendedName>
        <fullName evidence="3">Secreted protein</fullName>
    </recommendedName>
</protein>
<gene>
    <name evidence="1" type="ORF">ElyMa_002714000</name>
</gene>
<organism evidence="1 2">
    <name type="scientific">Elysia marginata</name>
    <dbReference type="NCBI Taxonomy" id="1093978"/>
    <lineage>
        <taxon>Eukaryota</taxon>
        <taxon>Metazoa</taxon>
        <taxon>Spiralia</taxon>
        <taxon>Lophotrochozoa</taxon>
        <taxon>Mollusca</taxon>
        <taxon>Gastropoda</taxon>
        <taxon>Heterobranchia</taxon>
        <taxon>Euthyneura</taxon>
        <taxon>Panpulmonata</taxon>
        <taxon>Sacoglossa</taxon>
        <taxon>Placobranchoidea</taxon>
        <taxon>Plakobranchidae</taxon>
        <taxon>Elysia</taxon>
    </lineage>
</organism>
<evidence type="ECO:0000313" key="1">
    <source>
        <dbReference type="EMBL" id="GFR96177.1"/>
    </source>
</evidence>
<accession>A0AAV4HDC7</accession>
<keyword evidence="2" id="KW-1185">Reference proteome</keyword>
<dbReference type="Proteomes" id="UP000762676">
    <property type="component" value="Unassembled WGS sequence"/>
</dbReference>
<comment type="caution">
    <text evidence="1">The sequence shown here is derived from an EMBL/GenBank/DDBJ whole genome shotgun (WGS) entry which is preliminary data.</text>
</comment>
<proteinExistence type="predicted"/>